<dbReference type="InterPro" id="IPR022998">
    <property type="entry name" value="ThiamineP_synth_TenI"/>
</dbReference>
<protein>
    <recommendedName>
        <fullName evidence="9">Thiamine-phosphate synthase</fullName>
        <shortName evidence="9">TP synthase</shortName>
        <shortName evidence="9">TPS</shortName>
        <ecNumber evidence="9">2.5.1.3</ecNumber>
    </recommendedName>
    <alternativeName>
        <fullName evidence="9">Thiamine-phosphate pyrophosphorylase</fullName>
        <shortName evidence="9">TMP pyrophosphorylase</shortName>
        <shortName evidence="9">TMP-PPase</shortName>
    </alternativeName>
</protein>
<evidence type="ECO:0000259" key="12">
    <source>
        <dbReference type="Pfam" id="PF02581"/>
    </source>
</evidence>
<dbReference type="EC" id="2.5.1.3" evidence="9"/>
<comment type="catalytic activity">
    <reaction evidence="6 9 10">
        <text>4-methyl-5-(2-phosphooxyethyl)-thiazole + 4-amino-2-methyl-5-(diphosphooxymethyl)pyrimidine + H(+) = thiamine phosphate + diphosphate</text>
        <dbReference type="Rhea" id="RHEA:22328"/>
        <dbReference type="ChEBI" id="CHEBI:15378"/>
        <dbReference type="ChEBI" id="CHEBI:33019"/>
        <dbReference type="ChEBI" id="CHEBI:37575"/>
        <dbReference type="ChEBI" id="CHEBI:57841"/>
        <dbReference type="ChEBI" id="CHEBI:58296"/>
        <dbReference type="EC" id="2.5.1.3"/>
    </reaction>
</comment>
<proteinExistence type="inferred from homology"/>
<name>A0ABU9G4M6_9GAMM</name>
<keyword evidence="2 9" id="KW-0808">Transferase</keyword>
<comment type="catalytic activity">
    <reaction evidence="8 9 10">
        <text>2-[(2R,5Z)-2-carboxy-4-methylthiazol-5(2H)-ylidene]ethyl phosphate + 4-amino-2-methyl-5-(diphosphooxymethyl)pyrimidine + 2 H(+) = thiamine phosphate + CO2 + diphosphate</text>
        <dbReference type="Rhea" id="RHEA:47844"/>
        <dbReference type="ChEBI" id="CHEBI:15378"/>
        <dbReference type="ChEBI" id="CHEBI:16526"/>
        <dbReference type="ChEBI" id="CHEBI:33019"/>
        <dbReference type="ChEBI" id="CHEBI:37575"/>
        <dbReference type="ChEBI" id="CHEBI:57841"/>
        <dbReference type="ChEBI" id="CHEBI:62899"/>
        <dbReference type="EC" id="2.5.1.3"/>
    </reaction>
</comment>
<dbReference type="Pfam" id="PF02581">
    <property type="entry name" value="TMP-TENI"/>
    <property type="match status" value="1"/>
</dbReference>
<evidence type="ECO:0000256" key="7">
    <source>
        <dbReference type="ARBA" id="ARBA00047851"/>
    </source>
</evidence>
<dbReference type="PANTHER" id="PTHR20857:SF15">
    <property type="entry name" value="THIAMINE-PHOSPHATE SYNTHASE"/>
    <property type="match status" value="1"/>
</dbReference>
<feature type="binding site" evidence="9">
    <location>
        <position position="366"/>
    </location>
    <ligand>
        <name>4-amino-2-methyl-5-(diphosphooxymethyl)pyrimidine</name>
        <dbReference type="ChEBI" id="CHEBI:57841"/>
    </ligand>
</feature>
<keyword evidence="5 9" id="KW-0784">Thiamine biosynthesis</keyword>
<dbReference type="SUPFAM" id="SSF51391">
    <property type="entry name" value="Thiamin phosphate synthase"/>
    <property type="match status" value="1"/>
</dbReference>
<comment type="pathway">
    <text evidence="1 9 11">Cofactor biosynthesis; thiamine diphosphate biosynthesis; thiamine phosphate from 4-amino-2-methyl-5-diphosphomethylpyrimidine and 4-methyl-5-(2-phosphoethyl)-thiazole: step 1/1.</text>
</comment>
<feature type="binding site" evidence="9">
    <location>
        <begin position="392"/>
        <end position="394"/>
    </location>
    <ligand>
        <name>2-[(2R,5Z)-2-carboxy-4-methylthiazol-5(2H)-ylidene]ethyl phosphate</name>
        <dbReference type="ChEBI" id="CHEBI:62899"/>
    </ligand>
</feature>
<keyword evidence="3 9" id="KW-0479">Metal-binding</keyword>
<dbReference type="NCBIfam" id="NF002904">
    <property type="entry name" value="PRK03512.1"/>
    <property type="match status" value="1"/>
</dbReference>
<dbReference type="RefSeq" id="WP_341567203.1">
    <property type="nucleotide sequence ID" value="NZ_JBAKAR010000006.1"/>
</dbReference>
<feature type="binding site" evidence="9">
    <location>
        <position position="395"/>
    </location>
    <ligand>
        <name>4-amino-2-methyl-5-(diphosphooxymethyl)pyrimidine</name>
        <dbReference type="ChEBI" id="CHEBI:57841"/>
    </ligand>
</feature>
<evidence type="ECO:0000256" key="2">
    <source>
        <dbReference type="ARBA" id="ARBA00022679"/>
    </source>
</evidence>
<dbReference type="HAMAP" id="MF_00097">
    <property type="entry name" value="TMP_synthase"/>
    <property type="match status" value="1"/>
</dbReference>
<evidence type="ECO:0000256" key="8">
    <source>
        <dbReference type="ARBA" id="ARBA00047883"/>
    </source>
</evidence>
<feature type="binding site" evidence="9">
    <location>
        <position position="328"/>
    </location>
    <ligand>
        <name>Mg(2+)</name>
        <dbReference type="ChEBI" id="CHEBI:18420"/>
    </ligand>
</feature>
<feature type="binding site" evidence="9">
    <location>
        <position position="347"/>
    </location>
    <ligand>
        <name>Mg(2+)</name>
        <dbReference type="ChEBI" id="CHEBI:18420"/>
    </ligand>
</feature>
<dbReference type="GO" id="GO:0004789">
    <property type="term" value="F:thiamine-phosphate diphosphorylase activity"/>
    <property type="evidence" value="ECO:0007669"/>
    <property type="project" value="UniProtKB-EC"/>
</dbReference>
<feature type="binding site" evidence="9">
    <location>
        <begin position="445"/>
        <end position="446"/>
    </location>
    <ligand>
        <name>2-[(2R,5Z)-2-carboxy-4-methylthiazol-5(2H)-ylidene]ethyl phosphate</name>
        <dbReference type="ChEBI" id="CHEBI:62899"/>
    </ligand>
</feature>
<comment type="cofactor">
    <cofactor evidence="9">
        <name>Mg(2+)</name>
        <dbReference type="ChEBI" id="CHEBI:18420"/>
    </cofactor>
    <text evidence="9">Binds 1 Mg(2+) ion per subunit.</text>
</comment>
<comment type="caution">
    <text evidence="13">The sequence shown here is derived from an EMBL/GenBank/DDBJ whole genome shotgun (WGS) entry which is preliminary data.</text>
</comment>
<comment type="function">
    <text evidence="9">Condenses 4-methyl-5-(beta-hydroxyethyl)thiazole monophosphate (THZ-P) and 2-methyl-4-amino-5-hydroxymethyl pyrimidine pyrophosphate (HMP-PP) to form thiamine monophosphate (TMP).</text>
</comment>
<dbReference type="CDD" id="cd00564">
    <property type="entry name" value="TMP_TenI"/>
    <property type="match status" value="1"/>
</dbReference>
<evidence type="ECO:0000256" key="1">
    <source>
        <dbReference type="ARBA" id="ARBA00005165"/>
    </source>
</evidence>
<dbReference type="NCBIfam" id="TIGR00693">
    <property type="entry name" value="thiE"/>
    <property type="match status" value="1"/>
</dbReference>
<dbReference type="EMBL" id="JBAKAR010000006">
    <property type="protein sequence ID" value="MEL0613434.1"/>
    <property type="molecule type" value="Genomic_DNA"/>
</dbReference>
<comment type="catalytic activity">
    <reaction evidence="7 9 10">
        <text>2-(2-carboxy-4-methylthiazol-5-yl)ethyl phosphate + 4-amino-2-methyl-5-(diphosphooxymethyl)pyrimidine + 2 H(+) = thiamine phosphate + CO2 + diphosphate</text>
        <dbReference type="Rhea" id="RHEA:47848"/>
        <dbReference type="ChEBI" id="CHEBI:15378"/>
        <dbReference type="ChEBI" id="CHEBI:16526"/>
        <dbReference type="ChEBI" id="CHEBI:33019"/>
        <dbReference type="ChEBI" id="CHEBI:37575"/>
        <dbReference type="ChEBI" id="CHEBI:57841"/>
        <dbReference type="ChEBI" id="CHEBI:62890"/>
        <dbReference type="EC" id="2.5.1.3"/>
    </reaction>
</comment>
<evidence type="ECO:0000256" key="11">
    <source>
        <dbReference type="RuleBase" id="RU004253"/>
    </source>
</evidence>
<dbReference type="InterPro" id="IPR036206">
    <property type="entry name" value="ThiamineP_synth_sf"/>
</dbReference>
<dbReference type="Gene3D" id="3.20.20.70">
    <property type="entry name" value="Aldolase class I"/>
    <property type="match status" value="1"/>
</dbReference>
<comment type="similarity">
    <text evidence="9 10">Belongs to the thiamine-phosphate synthase family.</text>
</comment>
<sequence>MNQLPVIWQVGARQATACSRALSATVAEPLKCVVKHIDTYRQAKPSSVSCSFAQFDDQWQSLLDQSMPDVIYLHSLPSNELVVCCAKWLKQIKALLPSVSVVLNAEVNSNVNCHRFLTELITSTDLIVAPKRQLDCLVGCLNTESVTDINTALQSWLSVSEASWLLSDEQSGALCLIANQESCGFSLAAHHQKLSQTQQDARTFSLACFLAHGYDTLDAITMGQTYLASDLEGCAGWPKHTQYLPSITSLSRVASADVSDLSFTAIDMQKFGLYPVVDSLAWLELVLENGATTAQLRIKDPSVSTLDSQIKGAVALGKRYQAQVFINDYWQKAIEHGAFGIHLGQEDLAVADLSAISQAGLALGISTHGYFEIANAMKIHPSYIALGHIFPTQTKDMPSQPQGLVRLGFYASLLKGVYPTVAIGGINAERVAPVLKTGVDSVALVTAITKADNPVQATRDLLSLYQTEKAAFDE</sequence>
<gene>
    <name evidence="9 13" type="primary">thiE</name>
    <name evidence="13" type="ORF">V6242_09760</name>
</gene>
<reference evidence="13 14" key="1">
    <citation type="submission" date="2024-02" db="EMBL/GenBank/DDBJ databases">
        <title>Bacteria isolated from the canopy kelp, Nereocystis luetkeana.</title>
        <authorList>
            <person name="Pfister C.A."/>
            <person name="Younker I.T."/>
            <person name="Light S.H."/>
        </authorList>
    </citation>
    <scope>NUCLEOTIDE SEQUENCE [LARGE SCALE GENOMIC DNA]</scope>
    <source>
        <strain evidence="13 14">TI.4.07</strain>
    </source>
</reference>
<accession>A0ABU9G4M6</accession>
<feature type="domain" description="Thiamine phosphate synthase/TenI" evidence="12">
    <location>
        <begin position="278"/>
        <end position="448"/>
    </location>
</feature>
<feature type="binding site" evidence="9">
    <location>
        <position position="425"/>
    </location>
    <ligand>
        <name>2-[(2R,5Z)-2-carboxy-4-methylthiazol-5(2H)-ylidene]ethyl phosphate</name>
        <dbReference type="ChEBI" id="CHEBI:62899"/>
    </ligand>
</feature>
<organism evidence="13 14">
    <name type="scientific">Marinomonas arenicola</name>
    <dbReference type="NCBI Taxonomy" id="569601"/>
    <lineage>
        <taxon>Bacteria</taxon>
        <taxon>Pseudomonadati</taxon>
        <taxon>Pseudomonadota</taxon>
        <taxon>Gammaproteobacteria</taxon>
        <taxon>Oceanospirillales</taxon>
        <taxon>Oceanospirillaceae</taxon>
        <taxon>Marinomonas</taxon>
    </lineage>
</organism>
<evidence type="ECO:0000313" key="13">
    <source>
        <dbReference type="EMBL" id="MEL0613434.1"/>
    </source>
</evidence>
<feature type="binding site" evidence="9">
    <location>
        <begin position="295"/>
        <end position="299"/>
    </location>
    <ligand>
        <name>4-amino-2-methyl-5-(diphosphooxymethyl)pyrimidine</name>
        <dbReference type="ChEBI" id="CHEBI:57841"/>
    </ligand>
</feature>
<keyword evidence="4 9" id="KW-0460">Magnesium</keyword>
<dbReference type="InterPro" id="IPR034291">
    <property type="entry name" value="TMP_synthase"/>
</dbReference>
<feature type="binding site" evidence="9">
    <location>
        <position position="327"/>
    </location>
    <ligand>
        <name>4-amino-2-methyl-5-(diphosphooxymethyl)pyrimidine</name>
        <dbReference type="ChEBI" id="CHEBI:57841"/>
    </ligand>
</feature>
<keyword evidence="14" id="KW-1185">Reference proteome</keyword>
<dbReference type="InterPro" id="IPR013785">
    <property type="entry name" value="Aldolase_TIM"/>
</dbReference>
<evidence type="ECO:0000256" key="3">
    <source>
        <dbReference type="ARBA" id="ARBA00022723"/>
    </source>
</evidence>
<dbReference type="Proteomes" id="UP001379949">
    <property type="component" value="Unassembled WGS sequence"/>
</dbReference>
<evidence type="ECO:0000256" key="4">
    <source>
        <dbReference type="ARBA" id="ARBA00022842"/>
    </source>
</evidence>
<evidence type="ECO:0000256" key="9">
    <source>
        <dbReference type="HAMAP-Rule" id="MF_00097"/>
    </source>
</evidence>
<evidence type="ECO:0000313" key="14">
    <source>
        <dbReference type="Proteomes" id="UP001379949"/>
    </source>
</evidence>
<evidence type="ECO:0000256" key="10">
    <source>
        <dbReference type="RuleBase" id="RU003826"/>
    </source>
</evidence>
<dbReference type="PANTHER" id="PTHR20857">
    <property type="entry name" value="THIAMINE-PHOSPHATE PYROPHOSPHORYLASE"/>
    <property type="match status" value="1"/>
</dbReference>
<evidence type="ECO:0000256" key="5">
    <source>
        <dbReference type="ARBA" id="ARBA00022977"/>
    </source>
</evidence>
<evidence type="ECO:0000256" key="6">
    <source>
        <dbReference type="ARBA" id="ARBA00047334"/>
    </source>
</evidence>